<dbReference type="Proteomes" id="UP000314294">
    <property type="component" value="Unassembled WGS sequence"/>
</dbReference>
<accession>A0A4Z2GWN9</accession>
<proteinExistence type="predicted"/>
<evidence type="ECO:0000256" key="1">
    <source>
        <dbReference type="SAM" id="MobiDB-lite"/>
    </source>
</evidence>
<evidence type="ECO:0000313" key="2">
    <source>
        <dbReference type="EMBL" id="TNN57162.1"/>
    </source>
</evidence>
<dbReference type="PANTHER" id="PTHR11243:SF14">
    <property type="entry name" value="AMYLOID BETA A4 PRECURSOR PROTEIN-BINDING FAMILY B MEMBER 1-INTERACTING PROTEIN"/>
    <property type="match status" value="1"/>
</dbReference>
<feature type="region of interest" description="Disordered" evidence="1">
    <location>
        <begin position="344"/>
        <end position="384"/>
    </location>
</feature>
<comment type="caution">
    <text evidence="2">The sequence shown here is derived from an EMBL/GenBank/DDBJ whole genome shotgun (WGS) entry which is preliminary data.</text>
</comment>
<dbReference type="EMBL" id="SRLO01000411">
    <property type="protein sequence ID" value="TNN57162.1"/>
    <property type="molecule type" value="Genomic_DNA"/>
</dbReference>
<feature type="region of interest" description="Disordered" evidence="1">
    <location>
        <begin position="199"/>
        <end position="232"/>
    </location>
</feature>
<feature type="compositionally biased region" description="Low complexity" evidence="1">
    <location>
        <begin position="290"/>
        <end position="309"/>
    </location>
</feature>
<feature type="region of interest" description="Disordered" evidence="1">
    <location>
        <begin position="264"/>
        <end position="325"/>
    </location>
</feature>
<dbReference type="PANTHER" id="PTHR11243">
    <property type="entry name" value="GROWTH FACTOR RECEPTOR-BOUND PROTEIN"/>
    <property type="match status" value="1"/>
</dbReference>
<feature type="region of interest" description="Disordered" evidence="1">
    <location>
        <begin position="86"/>
        <end position="119"/>
    </location>
</feature>
<dbReference type="AlphaFoldDB" id="A0A4Z2GWN9"/>
<keyword evidence="3" id="KW-1185">Reference proteome</keyword>
<feature type="compositionally biased region" description="Basic and acidic residues" evidence="1">
    <location>
        <begin position="358"/>
        <end position="367"/>
    </location>
</feature>
<feature type="compositionally biased region" description="Pro residues" evidence="1">
    <location>
        <begin position="267"/>
        <end position="279"/>
    </location>
</feature>
<dbReference type="GO" id="GO:0005886">
    <property type="term" value="C:plasma membrane"/>
    <property type="evidence" value="ECO:0007669"/>
    <property type="project" value="TreeGrafter"/>
</dbReference>
<dbReference type="InterPro" id="IPR039664">
    <property type="entry name" value="GRB/APBB1IP"/>
</dbReference>
<evidence type="ECO:0000313" key="3">
    <source>
        <dbReference type="Proteomes" id="UP000314294"/>
    </source>
</evidence>
<dbReference type="GO" id="GO:0005829">
    <property type="term" value="C:cytosol"/>
    <property type="evidence" value="ECO:0007669"/>
    <property type="project" value="TreeGrafter"/>
</dbReference>
<sequence>MSFWSYGPRPSSQMQETEVKLLLEVQNGRSEGMWDPQLVFGSLSLYSDISSRRSSEADVWWEVCLVAGSAVQEMLAANGRLPTASICSPTPQRGERKRGTEFTGAQPESGAHRRAVPYYTAPPPQVDFREMDDIDAMFSDLLGEMDLLTQSNMFLKLYTPLMQRFLNTTHLLQTGSFSHIIPEMDVSTLATDDKVTKTLHRSPRRSRLDVTTVTAGSTAMKEPPSVRSQSLNELEDTDLDALMADLMADLNATEEKLAAQIEDLKEPSPPPPNLQPPPGGLSVRPVSTLASPTSQASSGVSASSSAATSPLPPPQAAKPTKEEIEAQMKADKIKLALEKLKEAKVKKACTTMQTSTIHETEGGREEGAGLISRAMAGGIARPDQ</sequence>
<gene>
    <name evidence="2" type="primary">apbb1ip_2</name>
    <name evidence="2" type="ORF">EYF80_032592</name>
</gene>
<protein>
    <submittedName>
        <fullName evidence="2">Amyloid beta A4 protein-binding family B member 1-interacting protein</fullName>
    </submittedName>
</protein>
<organism evidence="2 3">
    <name type="scientific">Liparis tanakae</name>
    <name type="common">Tanaka's snailfish</name>
    <dbReference type="NCBI Taxonomy" id="230148"/>
    <lineage>
        <taxon>Eukaryota</taxon>
        <taxon>Metazoa</taxon>
        <taxon>Chordata</taxon>
        <taxon>Craniata</taxon>
        <taxon>Vertebrata</taxon>
        <taxon>Euteleostomi</taxon>
        <taxon>Actinopterygii</taxon>
        <taxon>Neopterygii</taxon>
        <taxon>Teleostei</taxon>
        <taxon>Neoteleostei</taxon>
        <taxon>Acanthomorphata</taxon>
        <taxon>Eupercaria</taxon>
        <taxon>Perciformes</taxon>
        <taxon>Cottioidei</taxon>
        <taxon>Cottales</taxon>
        <taxon>Liparidae</taxon>
        <taxon>Liparis</taxon>
    </lineage>
</organism>
<reference evidence="2 3" key="1">
    <citation type="submission" date="2019-03" db="EMBL/GenBank/DDBJ databases">
        <title>First draft genome of Liparis tanakae, snailfish: a comprehensive survey of snailfish specific genes.</title>
        <authorList>
            <person name="Kim W."/>
            <person name="Song I."/>
            <person name="Jeong J.-H."/>
            <person name="Kim D."/>
            <person name="Kim S."/>
            <person name="Ryu S."/>
            <person name="Song J.Y."/>
            <person name="Lee S.K."/>
        </authorList>
    </citation>
    <scope>NUCLEOTIDE SEQUENCE [LARGE SCALE GENOMIC DNA]</scope>
    <source>
        <tissue evidence="2">Muscle</tissue>
    </source>
</reference>
<name>A0A4Z2GWN9_9TELE</name>